<reference evidence="1 2" key="1">
    <citation type="submission" date="2024-10" db="EMBL/GenBank/DDBJ databases">
        <title>The Natural Products Discovery Center: Release of the First 8490 Sequenced Strains for Exploring Actinobacteria Biosynthetic Diversity.</title>
        <authorList>
            <person name="Kalkreuter E."/>
            <person name="Kautsar S.A."/>
            <person name="Yang D."/>
            <person name="Bader C.D."/>
            <person name="Teijaro C.N."/>
            <person name="Fluegel L."/>
            <person name="Davis C.M."/>
            <person name="Simpson J.R."/>
            <person name="Lauterbach L."/>
            <person name="Steele A.D."/>
            <person name="Gui C."/>
            <person name="Meng S."/>
            <person name="Li G."/>
            <person name="Viehrig K."/>
            <person name="Ye F."/>
            <person name="Su P."/>
            <person name="Kiefer A.F."/>
            <person name="Nichols A."/>
            <person name="Cepeda A.J."/>
            <person name="Yan W."/>
            <person name="Fan B."/>
            <person name="Jiang Y."/>
            <person name="Adhikari A."/>
            <person name="Zheng C.-J."/>
            <person name="Schuster L."/>
            <person name="Cowan T.M."/>
            <person name="Smanski M.J."/>
            <person name="Chevrette M.G."/>
            <person name="De Carvalho L.P.S."/>
            <person name="Shen B."/>
        </authorList>
    </citation>
    <scope>NUCLEOTIDE SEQUENCE [LARGE SCALE GENOMIC DNA]</scope>
    <source>
        <strain evidence="1 2">NPDC017990</strain>
    </source>
</reference>
<sequence>MDTAELTPQEAARAALRAGLPLESDRHEAVAATANHIHSVIATLRELDFRDTPPATSFTAVTAVTTGQGDTDAAV</sequence>
<evidence type="ECO:0000313" key="2">
    <source>
        <dbReference type="Proteomes" id="UP001610818"/>
    </source>
</evidence>
<dbReference type="Proteomes" id="UP001610818">
    <property type="component" value="Unassembled WGS sequence"/>
</dbReference>
<keyword evidence="2" id="KW-1185">Reference proteome</keyword>
<dbReference type="RefSeq" id="WP_397707325.1">
    <property type="nucleotide sequence ID" value="NZ_JBIRGN010000001.1"/>
</dbReference>
<dbReference type="EMBL" id="JBIRGQ010000001">
    <property type="protein sequence ID" value="MFH8544042.1"/>
    <property type="molecule type" value="Genomic_DNA"/>
</dbReference>
<gene>
    <name evidence="1" type="ORF">ACH4F9_03395</name>
</gene>
<proteinExistence type="predicted"/>
<comment type="caution">
    <text evidence="1">The sequence shown here is derived from an EMBL/GenBank/DDBJ whole genome shotgun (WGS) entry which is preliminary data.</text>
</comment>
<accession>A0ABW7QGG8</accession>
<name>A0ABW7QGG8_9ACTN</name>
<evidence type="ECO:0000313" key="1">
    <source>
        <dbReference type="EMBL" id="MFH8544042.1"/>
    </source>
</evidence>
<organism evidence="1 2">
    <name type="scientific">Streptomyces longisporoflavus</name>
    <dbReference type="NCBI Taxonomy" id="28044"/>
    <lineage>
        <taxon>Bacteria</taxon>
        <taxon>Bacillati</taxon>
        <taxon>Actinomycetota</taxon>
        <taxon>Actinomycetes</taxon>
        <taxon>Kitasatosporales</taxon>
        <taxon>Streptomycetaceae</taxon>
        <taxon>Streptomyces</taxon>
    </lineage>
</organism>
<protein>
    <recommendedName>
        <fullName evidence="3">Amidase</fullName>
    </recommendedName>
</protein>
<evidence type="ECO:0008006" key="3">
    <source>
        <dbReference type="Google" id="ProtNLM"/>
    </source>
</evidence>